<proteinExistence type="predicted"/>
<dbReference type="EMBL" id="GBRH01212167">
    <property type="protein sequence ID" value="JAD85728.1"/>
    <property type="molecule type" value="Transcribed_RNA"/>
</dbReference>
<keyword evidence="1" id="KW-1133">Transmembrane helix</keyword>
<keyword evidence="1" id="KW-0472">Membrane</keyword>
<evidence type="ECO:0000256" key="1">
    <source>
        <dbReference type="SAM" id="Phobius"/>
    </source>
</evidence>
<keyword evidence="1" id="KW-0812">Transmembrane</keyword>
<reference evidence="2" key="1">
    <citation type="submission" date="2014-09" db="EMBL/GenBank/DDBJ databases">
        <authorList>
            <person name="Magalhaes I.L.F."/>
            <person name="Oliveira U."/>
            <person name="Santos F.R."/>
            <person name="Vidigal T.H.D.A."/>
            <person name="Brescovit A.D."/>
            <person name="Santos A.J."/>
        </authorList>
    </citation>
    <scope>NUCLEOTIDE SEQUENCE</scope>
    <source>
        <tissue evidence="2">Shoot tissue taken approximately 20 cm above the soil surface</tissue>
    </source>
</reference>
<evidence type="ECO:0000313" key="2">
    <source>
        <dbReference type="EMBL" id="JAD85728.1"/>
    </source>
</evidence>
<organism evidence="2">
    <name type="scientific">Arundo donax</name>
    <name type="common">Giant reed</name>
    <name type="synonym">Donax arundinaceus</name>
    <dbReference type="NCBI Taxonomy" id="35708"/>
    <lineage>
        <taxon>Eukaryota</taxon>
        <taxon>Viridiplantae</taxon>
        <taxon>Streptophyta</taxon>
        <taxon>Embryophyta</taxon>
        <taxon>Tracheophyta</taxon>
        <taxon>Spermatophyta</taxon>
        <taxon>Magnoliopsida</taxon>
        <taxon>Liliopsida</taxon>
        <taxon>Poales</taxon>
        <taxon>Poaceae</taxon>
        <taxon>PACMAD clade</taxon>
        <taxon>Arundinoideae</taxon>
        <taxon>Arundineae</taxon>
        <taxon>Arundo</taxon>
    </lineage>
</organism>
<dbReference type="AlphaFoldDB" id="A0A0A9DGB5"/>
<name>A0A0A9DGB5_ARUDO</name>
<sequence length="49" mass="5730">MSVSAMAAHKFWRKLRVLVEASPNNFTTPVLVSAFWYLMIRETIKLMMI</sequence>
<feature type="transmembrane region" description="Helical" evidence="1">
    <location>
        <begin position="21"/>
        <end position="40"/>
    </location>
</feature>
<reference evidence="2" key="2">
    <citation type="journal article" date="2015" name="Data Brief">
        <title>Shoot transcriptome of the giant reed, Arundo donax.</title>
        <authorList>
            <person name="Barrero R.A."/>
            <person name="Guerrero F.D."/>
            <person name="Moolhuijzen P."/>
            <person name="Goolsby J.A."/>
            <person name="Tidwell J."/>
            <person name="Bellgard S.E."/>
            <person name="Bellgard M.I."/>
        </authorList>
    </citation>
    <scope>NUCLEOTIDE SEQUENCE</scope>
    <source>
        <tissue evidence="2">Shoot tissue taken approximately 20 cm above the soil surface</tissue>
    </source>
</reference>
<protein>
    <submittedName>
        <fullName evidence="2">Uncharacterized protein</fullName>
    </submittedName>
</protein>
<accession>A0A0A9DGB5</accession>